<evidence type="ECO:0000256" key="4">
    <source>
        <dbReference type="ARBA" id="ARBA00022679"/>
    </source>
</evidence>
<feature type="domain" description="Glycosyltransferase RgtA/B/C/D-like" evidence="9">
    <location>
        <begin position="67"/>
        <end position="224"/>
    </location>
</feature>
<dbReference type="PANTHER" id="PTHR33908:SF11">
    <property type="entry name" value="MEMBRANE PROTEIN"/>
    <property type="match status" value="1"/>
</dbReference>
<feature type="transmembrane region" description="Helical" evidence="8">
    <location>
        <begin position="212"/>
        <end position="231"/>
    </location>
</feature>
<evidence type="ECO:0000256" key="1">
    <source>
        <dbReference type="ARBA" id="ARBA00004651"/>
    </source>
</evidence>
<feature type="transmembrane region" description="Helical" evidence="8">
    <location>
        <begin position="12"/>
        <end position="31"/>
    </location>
</feature>
<dbReference type="GO" id="GO:0005886">
    <property type="term" value="C:plasma membrane"/>
    <property type="evidence" value="ECO:0007669"/>
    <property type="project" value="UniProtKB-SubCell"/>
</dbReference>
<evidence type="ECO:0000256" key="2">
    <source>
        <dbReference type="ARBA" id="ARBA00022475"/>
    </source>
</evidence>
<evidence type="ECO:0000256" key="7">
    <source>
        <dbReference type="ARBA" id="ARBA00023136"/>
    </source>
</evidence>
<keyword evidence="2" id="KW-1003">Cell membrane</keyword>
<sequence>MNKSLKQQNSWSIDYILIFLCVLVGIVLRVGNPVDWSFINDELSTWAKVSYDSVGAVIENIKLVDSHPVGMYVFVYYWTGIFGTSEWAIKLPFLLMSIASMVLVHRVAALWFSKTVALLALAYFATLQFPIWWSHIARQYQSGLFCTLVMVYCWTQLLVLKQDKKRYWLGFVVMGAAAMYNHYFSLLFAALIGLSGFFWISKEQLLKYLGSGILMVLLFVPHISITTYQLLHADGHLWYNIPTPSFISNHIFYLFHYSYWCLGLMLVLTLGSILLYGKTMLGEKNKMRCLALCWFLTPLIFGYLYSVYQSPILRESHLLFSFPYLLFVLLSFVPDRISTQAKAGMVLLILIVNSTTLITTRRHYDTVHTHPYEHFIKHSQAFLEAHNREDVTIVLGENPQYLQYYKTAYQANFEHQKSFKPPIPFLEFREIVQNSVTSHLILGSLPEAYIRLARDYYPYLYQKSYGINYEYYILSKEKALNKTAWEIDFESEMTFDVMTKQQGWTGIVEHNLMKDTERSNVYYRMLEEWGPTFEMDLAAVTPRNNQFLDIALDIRVEDSIAVQPRGVLVLELRDQQDSLLVWKGVDATAQTVVKQGWQRMYLSVRFAHEKIYDNVKKLKMKAFFWNREKQAILLDRFSITSHKGNEILYGDTNNFE</sequence>
<feature type="transmembrane region" description="Helical" evidence="8">
    <location>
        <begin position="289"/>
        <end position="305"/>
    </location>
</feature>
<dbReference type="InterPro" id="IPR038731">
    <property type="entry name" value="RgtA/B/C-like"/>
</dbReference>
<keyword evidence="3" id="KW-0328">Glycosyltransferase</keyword>
<evidence type="ECO:0000259" key="9">
    <source>
        <dbReference type="Pfam" id="PF13231"/>
    </source>
</evidence>
<dbReference type="Proteomes" id="UP001060919">
    <property type="component" value="Chromosome"/>
</dbReference>
<dbReference type="GO" id="GO:0009103">
    <property type="term" value="P:lipopolysaccharide biosynthetic process"/>
    <property type="evidence" value="ECO:0007669"/>
    <property type="project" value="UniProtKB-ARBA"/>
</dbReference>
<feature type="transmembrane region" description="Helical" evidence="8">
    <location>
        <begin position="251"/>
        <end position="277"/>
    </location>
</feature>
<feature type="transmembrane region" description="Helical" evidence="8">
    <location>
        <begin position="143"/>
        <end position="160"/>
    </location>
</feature>
<dbReference type="PANTHER" id="PTHR33908">
    <property type="entry name" value="MANNOSYLTRANSFERASE YKCB-RELATED"/>
    <property type="match status" value="1"/>
</dbReference>
<dbReference type="GO" id="GO:0016763">
    <property type="term" value="F:pentosyltransferase activity"/>
    <property type="evidence" value="ECO:0007669"/>
    <property type="project" value="TreeGrafter"/>
</dbReference>
<proteinExistence type="predicted"/>
<keyword evidence="6 8" id="KW-1133">Transmembrane helix</keyword>
<evidence type="ECO:0000256" key="3">
    <source>
        <dbReference type="ARBA" id="ARBA00022676"/>
    </source>
</evidence>
<dbReference type="EMBL" id="AP026867">
    <property type="protein sequence ID" value="BDS14251.1"/>
    <property type="molecule type" value="Genomic_DNA"/>
</dbReference>
<reference evidence="10" key="1">
    <citation type="submission" date="2022-09" db="EMBL/GenBank/DDBJ databases">
        <title>Aureispira anguillicida sp. nov., isolated from Leptocephalus of Japanese eel Anguilla japonica.</title>
        <authorList>
            <person name="Yuasa K."/>
            <person name="Mekata T."/>
            <person name="Ikunari K."/>
        </authorList>
    </citation>
    <scope>NUCLEOTIDE SEQUENCE</scope>
    <source>
        <strain evidence="10">EL160426</strain>
    </source>
</reference>
<keyword evidence="7 8" id="KW-0472">Membrane</keyword>
<accession>A0A915YJU3</accession>
<feature type="transmembrane region" description="Helical" evidence="8">
    <location>
        <begin position="69"/>
        <end position="88"/>
    </location>
</feature>
<evidence type="ECO:0000313" key="10">
    <source>
        <dbReference type="EMBL" id="BDS14251.1"/>
    </source>
</evidence>
<evidence type="ECO:0000256" key="8">
    <source>
        <dbReference type="SAM" id="Phobius"/>
    </source>
</evidence>
<dbReference type="RefSeq" id="WP_264789470.1">
    <property type="nucleotide sequence ID" value="NZ_AP026867.1"/>
</dbReference>
<dbReference type="AlphaFoldDB" id="A0A915YJU3"/>
<dbReference type="Pfam" id="PF13231">
    <property type="entry name" value="PMT_2"/>
    <property type="match status" value="1"/>
</dbReference>
<keyword evidence="4" id="KW-0808">Transferase</keyword>
<gene>
    <name evidence="10" type="ORF">AsAng_0050300</name>
</gene>
<dbReference type="KEGG" id="aup:AsAng_0050300"/>
<protein>
    <submittedName>
        <fullName evidence="10">Glycosyltransferase family 39 protein</fullName>
    </submittedName>
</protein>
<evidence type="ECO:0000256" key="6">
    <source>
        <dbReference type="ARBA" id="ARBA00022989"/>
    </source>
</evidence>
<feature type="transmembrane region" description="Helical" evidence="8">
    <location>
        <begin position="180"/>
        <end position="200"/>
    </location>
</feature>
<evidence type="ECO:0000256" key="5">
    <source>
        <dbReference type="ARBA" id="ARBA00022692"/>
    </source>
</evidence>
<name>A0A915YJU3_9BACT</name>
<evidence type="ECO:0000313" key="11">
    <source>
        <dbReference type="Proteomes" id="UP001060919"/>
    </source>
</evidence>
<organism evidence="10 11">
    <name type="scientific">Aureispira anguillae</name>
    <dbReference type="NCBI Taxonomy" id="2864201"/>
    <lineage>
        <taxon>Bacteria</taxon>
        <taxon>Pseudomonadati</taxon>
        <taxon>Bacteroidota</taxon>
        <taxon>Saprospiria</taxon>
        <taxon>Saprospirales</taxon>
        <taxon>Saprospiraceae</taxon>
        <taxon>Aureispira</taxon>
    </lineage>
</organism>
<keyword evidence="11" id="KW-1185">Reference proteome</keyword>
<feature type="transmembrane region" description="Helical" evidence="8">
    <location>
        <begin position="118"/>
        <end position="136"/>
    </location>
</feature>
<comment type="subcellular location">
    <subcellularLocation>
        <location evidence="1">Cell membrane</location>
        <topology evidence="1">Multi-pass membrane protein</topology>
    </subcellularLocation>
</comment>
<dbReference type="InterPro" id="IPR050297">
    <property type="entry name" value="LipidA_mod_glycosyltrf_83"/>
</dbReference>
<keyword evidence="5 8" id="KW-0812">Transmembrane</keyword>